<dbReference type="EMBL" id="JABFUC010000020">
    <property type="protein sequence ID" value="MCG6659690.1"/>
    <property type="molecule type" value="Genomic_DNA"/>
</dbReference>
<evidence type="ECO:0000256" key="2">
    <source>
        <dbReference type="ARBA" id="ARBA00021549"/>
    </source>
</evidence>
<dbReference type="InterPro" id="IPR012902">
    <property type="entry name" value="N_methyl_site"/>
</dbReference>
<keyword evidence="4" id="KW-0488">Methylation</keyword>
<dbReference type="RefSeq" id="WP_238978936.1">
    <property type="nucleotide sequence ID" value="NZ_JABFUC010000020.1"/>
</dbReference>
<comment type="caution">
    <text evidence="13">The sequence shown here is derived from an EMBL/GenBank/DDBJ whole genome shotgun (WGS) entry which is preliminary data.</text>
</comment>
<sequence>MHAVFSGGQSPRRPHLRTTTGQRGLTLIELLITLALLVILFGWAVPSLQALNARQQVAAEVMRLKTALALARNTAITRRTPVVVCPAAGDSNQCNGDLSDWTAPLLVMLNPDTPEAQVLRRLPASPVLSLTYRQDRAVRYTALGRASGHNGTFRICGRHDTGSQVIVSNFGRVRVNAQRDC</sequence>
<evidence type="ECO:0000256" key="5">
    <source>
        <dbReference type="ARBA" id="ARBA00022519"/>
    </source>
</evidence>
<dbReference type="Gene3D" id="3.55.40.10">
    <property type="entry name" value="minor pseudopilin epsh domain"/>
    <property type="match status" value="1"/>
</dbReference>
<comment type="similarity">
    <text evidence="9">Belongs to the GSP H family.</text>
</comment>
<evidence type="ECO:0000256" key="9">
    <source>
        <dbReference type="ARBA" id="ARBA00025772"/>
    </source>
</evidence>
<proteinExistence type="inferred from homology"/>
<evidence type="ECO:0000256" key="10">
    <source>
        <dbReference type="ARBA" id="ARBA00030775"/>
    </source>
</evidence>
<comment type="subcellular location">
    <subcellularLocation>
        <location evidence="1">Cell inner membrane</location>
        <topology evidence="1">Single-pass membrane protein</topology>
    </subcellularLocation>
</comment>
<feature type="domain" description="General secretion pathway GspH" evidence="12">
    <location>
        <begin position="61"/>
        <end position="169"/>
    </location>
</feature>
<dbReference type="InterPro" id="IPR022346">
    <property type="entry name" value="T2SS_GspH"/>
</dbReference>
<keyword evidence="6 11" id="KW-0812">Transmembrane</keyword>
<evidence type="ECO:0000313" key="13">
    <source>
        <dbReference type="EMBL" id="MCG6659690.1"/>
    </source>
</evidence>
<evidence type="ECO:0000259" key="12">
    <source>
        <dbReference type="Pfam" id="PF12019"/>
    </source>
</evidence>
<protein>
    <recommendedName>
        <fullName evidence="2">Type II secretion system protein H</fullName>
    </recommendedName>
    <alternativeName>
        <fullName evidence="10">General secretion pathway protein H</fullName>
    </alternativeName>
</protein>
<keyword evidence="14" id="KW-1185">Reference proteome</keyword>
<keyword evidence="5" id="KW-0997">Cell inner membrane</keyword>
<dbReference type="InterPro" id="IPR045584">
    <property type="entry name" value="Pilin-like"/>
</dbReference>
<keyword evidence="8 11" id="KW-0472">Membrane</keyword>
<dbReference type="Pfam" id="PF12019">
    <property type="entry name" value="GspH"/>
    <property type="match status" value="1"/>
</dbReference>
<accession>A0ABS9PD42</accession>
<gene>
    <name evidence="13" type="ORF">HOP52_18230</name>
</gene>
<feature type="transmembrane region" description="Helical" evidence="11">
    <location>
        <begin position="25"/>
        <end position="45"/>
    </location>
</feature>
<keyword evidence="7 11" id="KW-1133">Transmembrane helix</keyword>
<dbReference type="Proteomes" id="UP000814385">
    <property type="component" value="Unassembled WGS sequence"/>
</dbReference>
<evidence type="ECO:0000256" key="7">
    <source>
        <dbReference type="ARBA" id="ARBA00022989"/>
    </source>
</evidence>
<evidence type="ECO:0000313" key="14">
    <source>
        <dbReference type="Proteomes" id="UP000814385"/>
    </source>
</evidence>
<keyword evidence="3" id="KW-1003">Cell membrane</keyword>
<dbReference type="SUPFAM" id="SSF54523">
    <property type="entry name" value="Pili subunits"/>
    <property type="match status" value="1"/>
</dbReference>
<evidence type="ECO:0000256" key="8">
    <source>
        <dbReference type="ARBA" id="ARBA00023136"/>
    </source>
</evidence>
<name>A0ABS9PD42_9GAMM</name>
<evidence type="ECO:0000256" key="3">
    <source>
        <dbReference type="ARBA" id="ARBA00022475"/>
    </source>
</evidence>
<evidence type="ECO:0000256" key="4">
    <source>
        <dbReference type="ARBA" id="ARBA00022481"/>
    </source>
</evidence>
<dbReference type="Pfam" id="PF07963">
    <property type="entry name" value="N_methyl"/>
    <property type="match status" value="1"/>
</dbReference>
<evidence type="ECO:0000256" key="1">
    <source>
        <dbReference type="ARBA" id="ARBA00004377"/>
    </source>
</evidence>
<dbReference type="PROSITE" id="PS00409">
    <property type="entry name" value="PROKAR_NTER_METHYL"/>
    <property type="match status" value="1"/>
</dbReference>
<reference evidence="13 14" key="1">
    <citation type="submission" date="2020-05" db="EMBL/GenBank/DDBJ databases">
        <title>Comparative genomic analysis of denitrifying bacteria from Halomonas genus.</title>
        <authorList>
            <person name="Wang L."/>
            <person name="Shao Z."/>
        </authorList>
    </citation>
    <scope>NUCLEOTIDE SEQUENCE [LARGE SCALE GENOMIC DNA]</scope>
    <source>
        <strain evidence="13 14">A4</strain>
    </source>
</reference>
<evidence type="ECO:0000256" key="6">
    <source>
        <dbReference type="ARBA" id="ARBA00022692"/>
    </source>
</evidence>
<organism evidence="13 14">
    <name type="scientific">Billgrantia campisalis</name>
    <dbReference type="NCBI Taxonomy" id="74661"/>
    <lineage>
        <taxon>Bacteria</taxon>
        <taxon>Pseudomonadati</taxon>
        <taxon>Pseudomonadota</taxon>
        <taxon>Gammaproteobacteria</taxon>
        <taxon>Oceanospirillales</taxon>
        <taxon>Halomonadaceae</taxon>
        <taxon>Billgrantia</taxon>
    </lineage>
</organism>
<dbReference type="NCBIfam" id="TIGR02532">
    <property type="entry name" value="IV_pilin_GFxxxE"/>
    <property type="match status" value="1"/>
</dbReference>
<evidence type="ECO:0000256" key="11">
    <source>
        <dbReference type="SAM" id="Phobius"/>
    </source>
</evidence>